<dbReference type="RefSeq" id="WP_058512057.1">
    <property type="nucleotide sequence ID" value="NZ_LNYY01000021.1"/>
</dbReference>
<accession>A0A0W0ZD93</accession>
<evidence type="ECO:0000313" key="3">
    <source>
        <dbReference type="Proteomes" id="UP000054926"/>
    </source>
</evidence>
<dbReference type="InterPro" id="IPR029033">
    <property type="entry name" value="His_PPase_superfam"/>
</dbReference>
<dbReference type="SUPFAM" id="SSF53254">
    <property type="entry name" value="Phosphoglycerate mutase-like"/>
    <property type="match status" value="1"/>
</dbReference>
<dbReference type="CDD" id="cd07040">
    <property type="entry name" value="HP"/>
    <property type="match status" value="1"/>
</dbReference>
<sequence length="407" mass="46311">MSFFETVEQIRSQSAQTNEHQQSARLFQLLETAYLTEVNRLIKQLNVAQSEQLQHILRMLREADRLYLNARGMEITGHILFSRHGQCSIWDQKKLGVSPNTAISEEAERNMAKTNRSSGALLCYAPQEYPPLIAVSPMNRAMQTAGLATPLEIKNADIRVLSFLAENSIAPSGYDVRSVADMQELYNQLSFWTSPIRKLLLKLAIWTYSDRDFDLLYEKRKSAAEKIQEHGNKILSNSDKPDVCQDLKYHGDKIKDIRALIDTVDQRDCWLFGHGKNFWAFFQDVFGMESAFDYAETRRVYKTNTQGNSSLYTPPYVLVINQKTGVIEGKYTGEPRIPRQEKSSHVEHVSPSGEESSPDVSRAMTQLGNPVVQQQEGSSKKSTLKPSVHFVKQPHIETEHYVHSVTP</sequence>
<gene>
    <name evidence="2" type="ORF">Lste_3238</name>
</gene>
<comment type="caution">
    <text evidence="2">The sequence shown here is derived from an EMBL/GenBank/DDBJ whole genome shotgun (WGS) entry which is preliminary data.</text>
</comment>
<proteinExistence type="predicted"/>
<protein>
    <submittedName>
        <fullName evidence="2">Coiled-coil protein</fullName>
    </submittedName>
</protein>
<dbReference type="Gene3D" id="3.40.50.1240">
    <property type="entry name" value="Phosphoglycerate mutase-like"/>
    <property type="match status" value="1"/>
</dbReference>
<feature type="compositionally biased region" description="Polar residues" evidence="1">
    <location>
        <begin position="353"/>
        <end position="385"/>
    </location>
</feature>
<dbReference type="AlphaFoldDB" id="A0A0W0ZD93"/>
<feature type="region of interest" description="Disordered" evidence="1">
    <location>
        <begin position="332"/>
        <end position="392"/>
    </location>
</feature>
<dbReference type="STRING" id="947033.Lste_3238"/>
<dbReference type="OrthoDB" id="5633364at2"/>
<evidence type="ECO:0000313" key="2">
    <source>
        <dbReference type="EMBL" id="KTD67032.1"/>
    </source>
</evidence>
<evidence type="ECO:0000256" key="1">
    <source>
        <dbReference type="SAM" id="MobiDB-lite"/>
    </source>
</evidence>
<keyword evidence="3" id="KW-1185">Reference proteome</keyword>
<dbReference type="EMBL" id="LNYY01000021">
    <property type="protein sequence ID" value="KTD67032.1"/>
    <property type="molecule type" value="Genomic_DNA"/>
</dbReference>
<name>A0A0W0ZD93_9GAMM</name>
<dbReference type="Proteomes" id="UP000054926">
    <property type="component" value="Unassembled WGS sequence"/>
</dbReference>
<dbReference type="PATRIC" id="fig|947033.5.peg.3445"/>
<feature type="compositionally biased region" description="Basic and acidic residues" evidence="1">
    <location>
        <begin position="332"/>
        <end position="348"/>
    </location>
</feature>
<reference evidence="2 3" key="1">
    <citation type="submission" date="2015-11" db="EMBL/GenBank/DDBJ databases">
        <title>Genomic analysis of 38 Legionella species identifies large and diverse effector repertoires.</title>
        <authorList>
            <person name="Burstein D."/>
            <person name="Amaro F."/>
            <person name="Zusman T."/>
            <person name="Lifshitz Z."/>
            <person name="Cohen O."/>
            <person name="Gilbert J.A."/>
            <person name="Pupko T."/>
            <person name="Shuman H.A."/>
            <person name="Segal G."/>
        </authorList>
    </citation>
    <scope>NUCLEOTIDE SEQUENCE [LARGE SCALE GENOMIC DNA]</scope>
    <source>
        <strain evidence="2 3">IMVS3376</strain>
    </source>
</reference>
<organism evidence="2 3">
    <name type="scientific">Legionella steelei</name>
    <dbReference type="NCBI Taxonomy" id="947033"/>
    <lineage>
        <taxon>Bacteria</taxon>
        <taxon>Pseudomonadati</taxon>
        <taxon>Pseudomonadota</taxon>
        <taxon>Gammaproteobacteria</taxon>
        <taxon>Legionellales</taxon>
        <taxon>Legionellaceae</taxon>
        <taxon>Legionella</taxon>
    </lineage>
</organism>